<accession>A0A423NZ35</accession>
<dbReference type="Proteomes" id="UP000283619">
    <property type="component" value="Unassembled WGS sequence"/>
</dbReference>
<evidence type="ECO:0000313" key="1">
    <source>
        <dbReference type="EMBL" id="ROO03506.1"/>
    </source>
</evidence>
<sequence length="690" mass="77959">MVNRLVQWFMPPNLNGSESLILFSACDAGYLGFAISLIKSVELYSPGATFFLHVINPDAEAVERLRHLADSLEVTNVSISFETIDLTALNVDQRRAYYASARFLQVSNILSTYSIPVFSVDADSLVVNAFDFDFTNKTDADVVIVRRNLAEDQPDHLAVATGSIWFKPSEEILRFLGGIAAEIDKRLEERSLEWFVDQKLFFYGMNEYSRRLRFYNLKRKYADWTFSASSILWAGKGGLKLYDLRFFLLQNLLCDDAKKRDIAELLAEEFFTDENSLVDESTRSRITKAITGKSENNLVVKAETQSAKVVTQSDSARKVAVAFYVPRLDLPWKKMASTGSKFPEVSDDTIDLRLHWKEFGIRMANALERVGIPVDVIEVPGWEIERQRVDEDAYDLAFVPHRCYLNFPTGKTPVLFYMQEFFRWAFVVDSRGWSAASSVYPVDRDVQSSKAGVSFTEYRKRLADGRLNSKFSQQATKSTKQLIAEGCLPSEVSGGWFSKSSVRPYIFFPLQVPSDQSIQLFSDLSELTILEALVTWAKENDVAVVIKPHPANMKSMKPFEKLVDNTHVFYSQANVQDLISHAVAVYTINSGVGFEAILQVKPVVTFGRVEYDCVTFNASVNTLDEAWAYVQTNNAAELEVKYKGFVDWFLECYAVDMSQPQIAKVRLDEIVAKVLSMIPGCGRDSDVKGD</sequence>
<reference evidence="1 2" key="1">
    <citation type="submission" date="2016-10" db="EMBL/GenBank/DDBJ databases">
        <title>Comparative genome analysis of multiple Pseudomonas spp. focuses on biocontrol and plant growth promoting traits.</title>
        <authorList>
            <person name="Tao X.-Y."/>
            <person name="Taylor C.G."/>
        </authorList>
    </citation>
    <scope>NUCLEOTIDE SEQUENCE [LARGE SCALE GENOMIC DNA]</scope>
    <source>
        <strain evidence="1 2">36G2</strain>
    </source>
</reference>
<dbReference type="AlphaFoldDB" id="A0A423NZ35"/>
<dbReference type="GO" id="GO:0000271">
    <property type="term" value="P:polysaccharide biosynthetic process"/>
    <property type="evidence" value="ECO:0007669"/>
    <property type="project" value="InterPro"/>
</dbReference>
<name>A0A423NZ35_PSEFL</name>
<organism evidence="1 2">
    <name type="scientific">Pseudomonas fluorescens</name>
    <dbReference type="NCBI Taxonomy" id="294"/>
    <lineage>
        <taxon>Bacteria</taxon>
        <taxon>Pseudomonadati</taxon>
        <taxon>Pseudomonadota</taxon>
        <taxon>Gammaproteobacteria</taxon>
        <taxon>Pseudomonadales</taxon>
        <taxon>Pseudomonadaceae</taxon>
        <taxon>Pseudomonas</taxon>
    </lineage>
</organism>
<dbReference type="RefSeq" id="WP_077574007.1">
    <property type="nucleotide sequence ID" value="NZ_JARZGB010000009.1"/>
</dbReference>
<comment type="caution">
    <text evidence="1">The sequence shown here is derived from an EMBL/GenBank/DDBJ whole genome shotgun (WGS) entry which is preliminary data.</text>
</comment>
<dbReference type="InterPro" id="IPR043148">
    <property type="entry name" value="TagF_C"/>
</dbReference>
<proteinExistence type="predicted"/>
<evidence type="ECO:0008006" key="3">
    <source>
        <dbReference type="Google" id="ProtNLM"/>
    </source>
</evidence>
<dbReference type="InterPro" id="IPR007833">
    <property type="entry name" value="Capsule_polysaccharide_synth"/>
</dbReference>
<dbReference type="Gene3D" id="3.40.50.12580">
    <property type="match status" value="1"/>
</dbReference>
<dbReference type="GO" id="GO:0015774">
    <property type="term" value="P:polysaccharide transport"/>
    <property type="evidence" value="ECO:0007669"/>
    <property type="project" value="InterPro"/>
</dbReference>
<dbReference type="EMBL" id="MOBZ01000021">
    <property type="protein sequence ID" value="ROO03506.1"/>
    <property type="molecule type" value="Genomic_DNA"/>
</dbReference>
<evidence type="ECO:0000313" key="2">
    <source>
        <dbReference type="Proteomes" id="UP000283619"/>
    </source>
</evidence>
<dbReference type="Pfam" id="PF05159">
    <property type="entry name" value="Capsule_synth"/>
    <property type="match status" value="1"/>
</dbReference>
<gene>
    <name evidence="1" type="ORF">BK673_25220</name>
</gene>
<protein>
    <recommendedName>
        <fullName evidence="3">Capsule polysaccharide biosynthesis protein</fullName>
    </recommendedName>
</protein>